<dbReference type="EMBL" id="CP029287">
    <property type="protein sequence ID" value="AWR98554.1"/>
    <property type="molecule type" value="Genomic_DNA"/>
</dbReference>
<feature type="transmembrane region" description="Helical" evidence="1">
    <location>
        <begin position="97"/>
        <end position="122"/>
    </location>
</feature>
<sequence>MRRSNWVAISAILPLLSFVFQPAWIIGLGISMASSKSFDPYFKDSVYTPAFRRKTSVGLLILSILEGITGFGSGPTTSSFVSEITFDLLNRGLSLELHLALIIPLALLFVLHTVSGLGSLLLSKGVKNVVLYRYVIPAIWLVMYLVAVYLDLSYFIP</sequence>
<reference evidence="2 3" key="1">
    <citation type="submission" date="2018-05" db="EMBL/GenBank/DDBJ databases">
        <title>Complete Genome Sequences of Extremely Thermoacidophilic, Metal-Mobilizing Type-Strain Members of the Archaeal Family Sulfolobaceae: Acidianus brierleyi DSM-1651T, Acidianus sulfidivorans DSM-18786T, Metallosphaera hakonensis DSM-7519T, and Metallosphaera prunae DSM-10039T.</title>
        <authorList>
            <person name="Counts J.A."/>
            <person name="Kelly R.M."/>
        </authorList>
    </citation>
    <scope>NUCLEOTIDE SEQUENCE [LARGE SCALE GENOMIC DNA]</scope>
    <source>
        <strain evidence="2 3">HO1-1</strain>
    </source>
</reference>
<organism evidence="2 3">
    <name type="scientific">Metallosphaera hakonensis JCM 8857 = DSM 7519</name>
    <dbReference type="NCBI Taxonomy" id="1293036"/>
    <lineage>
        <taxon>Archaea</taxon>
        <taxon>Thermoproteota</taxon>
        <taxon>Thermoprotei</taxon>
        <taxon>Sulfolobales</taxon>
        <taxon>Sulfolobaceae</taxon>
        <taxon>Metallosphaera</taxon>
    </lineage>
</organism>
<dbReference type="GeneID" id="36833926"/>
<dbReference type="RefSeq" id="WP_054837098.1">
    <property type="nucleotide sequence ID" value="NZ_BBBA01000023.1"/>
</dbReference>
<feature type="transmembrane region" description="Helical" evidence="1">
    <location>
        <begin position="134"/>
        <end position="156"/>
    </location>
</feature>
<name>A0A2U9IRE9_9CREN</name>
<gene>
    <name evidence="2" type="ORF">DFR87_01250</name>
</gene>
<protein>
    <submittedName>
        <fullName evidence="2">Uncharacterized protein</fullName>
    </submittedName>
</protein>
<evidence type="ECO:0000256" key="1">
    <source>
        <dbReference type="SAM" id="Phobius"/>
    </source>
</evidence>
<feature type="transmembrane region" description="Helical" evidence="1">
    <location>
        <begin position="6"/>
        <end position="34"/>
    </location>
</feature>
<dbReference type="STRING" id="1293036.GCA_001315825_02390"/>
<dbReference type="KEGG" id="mhk:DFR87_01250"/>
<evidence type="ECO:0000313" key="3">
    <source>
        <dbReference type="Proteomes" id="UP000247586"/>
    </source>
</evidence>
<keyword evidence="1" id="KW-0812">Transmembrane</keyword>
<dbReference type="Proteomes" id="UP000247586">
    <property type="component" value="Chromosome"/>
</dbReference>
<keyword evidence="1" id="KW-1133">Transmembrane helix</keyword>
<proteinExistence type="predicted"/>
<accession>A0A2U9IRE9</accession>
<keyword evidence="1" id="KW-0472">Membrane</keyword>
<keyword evidence="3" id="KW-1185">Reference proteome</keyword>
<reference evidence="3" key="2">
    <citation type="submission" date="2020-03" db="EMBL/GenBank/DDBJ databases">
        <title>Complete Genome Sequences of Extremely Thermoacidophilic, Metal-Mobilizing Type-Strain Members of the Archaeal Family Sulfolobaceae: Acidianus brierleyi DSM-1651T, Acidianus sulfidivorans DSM-18786T, Metallosphaera hakonensis DSM-7519T, and Metallosphaera prunae DSM-10039T.</title>
        <authorList>
            <person name="Counts J.A."/>
            <person name="Kelly R.M."/>
        </authorList>
    </citation>
    <scope>NUCLEOTIDE SEQUENCE [LARGE SCALE GENOMIC DNA]</scope>
    <source>
        <strain evidence="3">HO1-1</strain>
    </source>
</reference>
<dbReference type="OrthoDB" id="28889at2157"/>
<reference evidence="3" key="3">
    <citation type="submission" date="2020-03" db="EMBL/GenBank/DDBJ databases">
        <title>Sequencing and Assembly of Multiple Reported Metal-Biooxidizing Members of the Extremely Thermoacidophilic Archaeal Family Sulfolobaceae.</title>
        <authorList>
            <person name="Counts J.A."/>
            <person name="Kelly R.M."/>
        </authorList>
    </citation>
    <scope>NUCLEOTIDE SEQUENCE [LARGE SCALE GENOMIC DNA]</scope>
    <source>
        <strain evidence="3">HO1-1</strain>
    </source>
</reference>
<dbReference type="AlphaFoldDB" id="A0A2U9IRE9"/>
<evidence type="ECO:0000313" key="2">
    <source>
        <dbReference type="EMBL" id="AWR98554.1"/>
    </source>
</evidence>